<evidence type="ECO:0000256" key="2">
    <source>
        <dbReference type="SAM" id="MobiDB-lite"/>
    </source>
</evidence>
<keyword evidence="3" id="KW-0812">Transmembrane</keyword>
<evidence type="ECO:0000313" key="5">
    <source>
        <dbReference type="EMBL" id="GAA3165396.1"/>
    </source>
</evidence>
<dbReference type="SUPFAM" id="SSF56300">
    <property type="entry name" value="Metallo-dependent phosphatases"/>
    <property type="match status" value="1"/>
</dbReference>
<keyword evidence="3" id="KW-1133">Transmembrane helix</keyword>
<dbReference type="PANTHER" id="PTHR22953:SF153">
    <property type="entry name" value="PURPLE ACID PHOSPHATASE"/>
    <property type="match status" value="1"/>
</dbReference>
<dbReference type="InterPro" id="IPR004843">
    <property type="entry name" value="Calcineurin-like_PHP"/>
</dbReference>
<dbReference type="Proteomes" id="UP001499924">
    <property type="component" value="Unassembled WGS sequence"/>
</dbReference>
<feature type="transmembrane region" description="Helical" evidence="3">
    <location>
        <begin position="52"/>
        <end position="69"/>
    </location>
</feature>
<dbReference type="InterPro" id="IPR029052">
    <property type="entry name" value="Metallo-depent_PP-like"/>
</dbReference>
<dbReference type="EMBL" id="BAAAVV010000003">
    <property type="protein sequence ID" value="GAA3165396.1"/>
    <property type="molecule type" value="Genomic_DNA"/>
</dbReference>
<evidence type="ECO:0000256" key="1">
    <source>
        <dbReference type="ARBA" id="ARBA00022729"/>
    </source>
</evidence>
<accession>A0ABP6P3S9</accession>
<keyword evidence="6" id="KW-1185">Reference proteome</keyword>
<name>A0ABP6P3S9_9ACTN</name>
<reference evidence="6" key="1">
    <citation type="journal article" date="2019" name="Int. J. Syst. Evol. Microbiol.">
        <title>The Global Catalogue of Microorganisms (GCM) 10K type strain sequencing project: providing services to taxonomists for standard genome sequencing and annotation.</title>
        <authorList>
            <consortium name="The Broad Institute Genomics Platform"/>
            <consortium name="The Broad Institute Genome Sequencing Center for Infectious Disease"/>
            <person name="Wu L."/>
            <person name="Ma J."/>
        </authorList>
    </citation>
    <scope>NUCLEOTIDE SEQUENCE [LARGE SCALE GENOMIC DNA]</scope>
    <source>
        <strain evidence="6">JCM 15614</strain>
    </source>
</reference>
<comment type="caution">
    <text evidence="5">The sequence shown here is derived from an EMBL/GenBank/DDBJ whole genome shotgun (WGS) entry which is preliminary data.</text>
</comment>
<protein>
    <recommendedName>
        <fullName evidence="4">Calcineurin-like phosphoesterase domain-containing protein</fullName>
    </recommendedName>
</protein>
<dbReference type="Pfam" id="PF00149">
    <property type="entry name" value="Metallophos"/>
    <property type="match status" value="1"/>
</dbReference>
<evidence type="ECO:0000256" key="3">
    <source>
        <dbReference type="SAM" id="Phobius"/>
    </source>
</evidence>
<keyword evidence="1" id="KW-0732">Signal</keyword>
<dbReference type="InterPro" id="IPR039331">
    <property type="entry name" value="PAPs-like"/>
</dbReference>
<sequence length="353" mass="37718">MERYPPAGTRVCLGSLLLHVSPKPRRCMGRNRVSQRPLSNDAEPRSVSRRRAVALSCLIVLGGVAYLGLRPPAAIVPYLTADRPAAVAGQDAPPITGQPEARIAVAGDTGTGDAAERATVARMVAEGEQWPYDAVLLLGDLIYDAGDAALLDRAVRTPFAPLLDGGTRLLPVLGNHDYGSGEQQDILTGLGQERPWYVAQVGSLRIVVLDSNRVQDAEQTRWLRATLATPQPRGIWTVAAMHHPAYSAGHHGSDLAVRRAWGPLFADAGVPLVLAGHDHDYQRSTSQDGVTYVVSGAGAQTRRVGSADFTAVSSATLHYLDLLVYRDRIVGRAIDQAGNLVDSFTLTWDDAAG</sequence>
<organism evidence="5 6">
    <name type="scientific">Blastococcus jejuensis</name>
    <dbReference type="NCBI Taxonomy" id="351224"/>
    <lineage>
        <taxon>Bacteria</taxon>
        <taxon>Bacillati</taxon>
        <taxon>Actinomycetota</taxon>
        <taxon>Actinomycetes</taxon>
        <taxon>Geodermatophilales</taxon>
        <taxon>Geodermatophilaceae</taxon>
        <taxon>Blastococcus</taxon>
    </lineage>
</organism>
<dbReference type="PANTHER" id="PTHR22953">
    <property type="entry name" value="ACID PHOSPHATASE RELATED"/>
    <property type="match status" value="1"/>
</dbReference>
<proteinExistence type="predicted"/>
<feature type="region of interest" description="Disordered" evidence="2">
    <location>
        <begin position="26"/>
        <end position="45"/>
    </location>
</feature>
<gene>
    <name evidence="5" type="ORF">GCM10010531_17370</name>
</gene>
<keyword evidence="3" id="KW-0472">Membrane</keyword>
<dbReference type="Gene3D" id="3.60.21.10">
    <property type="match status" value="1"/>
</dbReference>
<evidence type="ECO:0000259" key="4">
    <source>
        <dbReference type="Pfam" id="PF00149"/>
    </source>
</evidence>
<evidence type="ECO:0000313" key="6">
    <source>
        <dbReference type="Proteomes" id="UP001499924"/>
    </source>
</evidence>
<feature type="domain" description="Calcineurin-like phosphoesterase" evidence="4">
    <location>
        <begin position="102"/>
        <end position="281"/>
    </location>
</feature>